<dbReference type="Gene3D" id="3.30.930.10">
    <property type="entry name" value="Bira Bifunctional Protein, Domain 2"/>
    <property type="match status" value="1"/>
</dbReference>
<protein>
    <submittedName>
        <fullName evidence="4">Biotin--[acetyl-CoA-carboxylase] synthetase</fullName>
    </submittedName>
</protein>
<dbReference type="GeneID" id="39746681"/>
<dbReference type="AlphaFoldDB" id="A0A1Y1JBS4"/>
<organism evidence="4 5">
    <name type="scientific">Plasmodium gonderi</name>
    <dbReference type="NCBI Taxonomy" id="77519"/>
    <lineage>
        <taxon>Eukaryota</taxon>
        <taxon>Sar</taxon>
        <taxon>Alveolata</taxon>
        <taxon>Apicomplexa</taxon>
        <taxon>Aconoidasida</taxon>
        <taxon>Haemosporida</taxon>
        <taxon>Plasmodiidae</taxon>
        <taxon>Plasmodium</taxon>
        <taxon>Plasmodium (Plasmodium)</taxon>
    </lineage>
</organism>
<dbReference type="PANTHER" id="PTHR12835:SF5">
    <property type="entry name" value="BIOTIN--PROTEIN LIGASE"/>
    <property type="match status" value="1"/>
</dbReference>
<evidence type="ECO:0000313" key="5">
    <source>
        <dbReference type="Proteomes" id="UP000195521"/>
    </source>
</evidence>
<proteinExistence type="inferred from homology"/>
<dbReference type="Proteomes" id="UP000195521">
    <property type="component" value="Unassembled WGS sequence"/>
</dbReference>
<keyword evidence="5" id="KW-1185">Reference proteome</keyword>
<sequence>MKEPNVVFKKRYSELKVLRLHFDVLDSTQLYCRRNMKQFMQNGDLRDDKNMIVVSCNDQTNGIGTRDTKKNEDRVWVSERGNVFTTCVILWKREDLDKVKYLAQTSTVAVSKTLEYFHLITQIKWINDVLVNQKKISGCLINLYHLDDCPSLLRSYVCIMIGTGINLHLKDEGNILKNNYTSVEKELERDFQNPALVPSVEEVTEKFIENLHSALGKLRTDGFSYFLDYITPRLLYKDKKVIIDMDNQVIDGQLKGLRNDGSIILLREENEIVNINIGHLRLFDE</sequence>
<dbReference type="OMA" id="MLIIREA"/>
<accession>A0A1Y1JBS4</accession>
<dbReference type="GO" id="GO:0005737">
    <property type="term" value="C:cytoplasm"/>
    <property type="evidence" value="ECO:0007669"/>
    <property type="project" value="TreeGrafter"/>
</dbReference>
<comment type="similarity">
    <text evidence="1">Belongs to the biotin--protein ligase family.</text>
</comment>
<dbReference type="PANTHER" id="PTHR12835">
    <property type="entry name" value="BIOTIN PROTEIN LIGASE"/>
    <property type="match status" value="1"/>
</dbReference>
<comment type="caution">
    <text evidence="4">The sequence shown here is derived from an EMBL/GenBank/DDBJ whole genome shotgun (WGS) entry which is preliminary data.</text>
</comment>
<name>A0A1Y1JBS4_PLAGO</name>
<dbReference type="InterPro" id="IPR004408">
    <property type="entry name" value="Biotin_CoA_COase_ligase"/>
</dbReference>
<keyword evidence="2" id="KW-0436">Ligase</keyword>
<dbReference type="RefSeq" id="XP_028542558.1">
    <property type="nucleotide sequence ID" value="XM_028686757.1"/>
</dbReference>
<dbReference type="SUPFAM" id="SSF55681">
    <property type="entry name" value="Class II aaRS and biotin synthetases"/>
    <property type="match status" value="1"/>
</dbReference>
<gene>
    <name evidence="4" type="ORF">PGO_061140</name>
</gene>
<dbReference type="GO" id="GO:0004077">
    <property type="term" value="F:biotin--[biotin carboxyl-carrier protein] ligase activity"/>
    <property type="evidence" value="ECO:0007669"/>
    <property type="project" value="InterPro"/>
</dbReference>
<evidence type="ECO:0000313" key="4">
    <source>
        <dbReference type="EMBL" id="GAW79969.1"/>
    </source>
</evidence>
<evidence type="ECO:0000256" key="2">
    <source>
        <dbReference type="ARBA" id="ARBA00022598"/>
    </source>
</evidence>
<dbReference type="Pfam" id="PF03099">
    <property type="entry name" value="BPL_LplA_LipB"/>
    <property type="match status" value="1"/>
</dbReference>
<evidence type="ECO:0000256" key="1">
    <source>
        <dbReference type="ARBA" id="ARBA00009934"/>
    </source>
</evidence>
<dbReference type="InterPro" id="IPR045864">
    <property type="entry name" value="aa-tRNA-synth_II/BPL/LPL"/>
</dbReference>
<dbReference type="PROSITE" id="PS51733">
    <property type="entry name" value="BPL_LPL_CATALYTIC"/>
    <property type="match status" value="1"/>
</dbReference>
<reference evidence="5" key="1">
    <citation type="submission" date="2017-04" db="EMBL/GenBank/DDBJ databases">
        <title>Plasmodium gonderi genome.</title>
        <authorList>
            <person name="Arisue N."/>
            <person name="Honma H."/>
            <person name="Kawai S."/>
            <person name="Tougan T."/>
            <person name="Tanabe K."/>
            <person name="Horii T."/>
        </authorList>
    </citation>
    <scope>NUCLEOTIDE SEQUENCE [LARGE SCALE GENOMIC DNA]</scope>
    <source>
        <strain evidence="5">ATCC 30045</strain>
    </source>
</reference>
<dbReference type="InterPro" id="IPR004143">
    <property type="entry name" value="BPL_LPL_catalytic"/>
</dbReference>
<dbReference type="NCBIfam" id="TIGR00121">
    <property type="entry name" value="birA_ligase"/>
    <property type="match status" value="1"/>
</dbReference>
<dbReference type="OrthoDB" id="10250105at2759"/>
<evidence type="ECO:0000259" key="3">
    <source>
        <dbReference type="PROSITE" id="PS51733"/>
    </source>
</evidence>
<dbReference type="EMBL" id="BDQF01000007">
    <property type="protein sequence ID" value="GAW79969.1"/>
    <property type="molecule type" value="Genomic_DNA"/>
</dbReference>
<feature type="domain" description="BPL/LPL catalytic" evidence="3">
    <location>
        <begin position="23"/>
        <end position="219"/>
    </location>
</feature>